<gene>
    <name evidence="1" type="ORF">NC653_036982</name>
</gene>
<organism evidence="1 2">
    <name type="scientific">Populus alba x Populus x berolinensis</name>
    <dbReference type="NCBI Taxonomy" id="444605"/>
    <lineage>
        <taxon>Eukaryota</taxon>
        <taxon>Viridiplantae</taxon>
        <taxon>Streptophyta</taxon>
        <taxon>Embryophyta</taxon>
        <taxon>Tracheophyta</taxon>
        <taxon>Spermatophyta</taxon>
        <taxon>Magnoliopsida</taxon>
        <taxon>eudicotyledons</taxon>
        <taxon>Gunneridae</taxon>
        <taxon>Pentapetalae</taxon>
        <taxon>rosids</taxon>
        <taxon>fabids</taxon>
        <taxon>Malpighiales</taxon>
        <taxon>Salicaceae</taxon>
        <taxon>Saliceae</taxon>
        <taxon>Populus</taxon>
    </lineage>
</organism>
<name>A0AAD6LMK7_9ROSI</name>
<accession>A0AAD6LMK7</accession>
<keyword evidence="2" id="KW-1185">Reference proteome</keyword>
<reference evidence="1 2" key="1">
    <citation type="journal article" date="2023" name="Mol. Ecol. Resour.">
        <title>Chromosome-level genome assembly of a triploid poplar Populus alba 'Berolinensis'.</title>
        <authorList>
            <person name="Chen S."/>
            <person name="Yu Y."/>
            <person name="Wang X."/>
            <person name="Wang S."/>
            <person name="Zhang T."/>
            <person name="Zhou Y."/>
            <person name="He R."/>
            <person name="Meng N."/>
            <person name="Wang Y."/>
            <person name="Liu W."/>
            <person name="Liu Z."/>
            <person name="Liu J."/>
            <person name="Guo Q."/>
            <person name="Huang H."/>
            <person name="Sederoff R.R."/>
            <person name="Wang G."/>
            <person name="Qu G."/>
            <person name="Chen S."/>
        </authorList>
    </citation>
    <scope>NUCLEOTIDE SEQUENCE [LARGE SCALE GENOMIC DNA]</scope>
    <source>
        <tissue evidence="1">Leaves</tissue>
    </source>
</reference>
<evidence type="ECO:0000313" key="1">
    <source>
        <dbReference type="EMBL" id="KAJ6969179.1"/>
    </source>
</evidence>
<proteinExistence type="predicted"/>
<comment type="caution">
    <text evidence="1">The sequence shown here is derived from an EMBL/GenBank/DDBJ whole genome shotgun (WGS) entry which is preliminary data.</text>
</comment>
<dbReference type="EMBL" id="JAQIZT010000016">
    <property type="protein sequence ID" value="KAJ6969179.1"/>
    <property type="molecule type" value="Genomic_DNA"/>
</dbReference>
<evidence type="ECO:0000313" key="2">
    <source>
        <dbReference type="Proteomes" id="UP001164929"/>
    </source>
</evidence>
<dbReference type="AlphaFoldDB" id="A0AAD6LMK7"/>
<dbReference type="Proteomes" id="UP001164929">
    <property type="component" value="Chromosome 16"/>
</dbReference>
<sequence length="77" mass="9616">MRLRSGTKREQRRCLKRGLWCWICKRWSWSREGKFRKSLEIEKLHSLLYENFTPFRTMREKEHEKNMSEAQPLEKET</sequence>
<protein>
    <submittedName>
        <fullName evidence="1">Uncharacterized protein</fullName>
    </submittedName>
</protein>